<dbReference type="Pfam" id="PF13177">
    <property type="entry name" value="DNA_pol3_delta2"/>
    <property type="match status" value="1"/>
</dbReference>
<dbReference type="EMBL" id="AP025292">
    <property type="protein sequence ID" value="BDC98094.1"/>
    <property type="molecule type" value="Genomic_DNA"/>
</dbReference>
<proteinExistence type="predicted"/>
<name>A0ABM7VB00_9BACT</name>
<reference evidence="1 2" key="1">
    <citation type="submission" date="2021-12" db="EMBL/GenBank/DDBJ databases">
        <title>Genome sequencing of bacteria with rrn-lacking chromosome and rrn-plasmid.</title>
        <authorList>
            <person name="Anda M."/>
            <person name="Iwasaki W."/>
        </authorList>
    </citation>
    <scope>NUCLEOTIDE SEQUENCE [LARGE SCALE GENOMIC DNA]</scope>
    <source>
        <strain evidence="1 2">NBRC 101262</strain>
    </source>
</reference>
<dbReference type="SUPFAM" id="SSF52540">
    <property type="entry name" value="P-loop containing nucleoside triphosphate hydrolases"/>
    <property type="match status" value="1"/>
</dbReference>
<gene>
    <name evidence="1" type="ORF">PEPS_03750</name>
</gene>
<dbReference type="RefSeq" id="WP_338397490.1">
    <property type="nucleotide sequence ID" value="NZ_AP025292.1"/>
</dbReference>
<evidence type="ECO:0000313" key="1">
    <source>
        <dbReference type="EMBL" id="BDC98094.1"/>
    </source>
</evidence>
<accession>A0ABM7VB00</accession>
<sequence>MQFSTIIGLDRIKEKLLHAVQENHLAHALLFSGNAGGGQLSLALAMATFVNCTNQQEYDACGECPSCQKMAKLAHPDVHFAFPVSATKEVKGKDAISANFLPSFREYLKEDAHPTLPAWVEFFGGENKQANISKEESRRIINALALKSYEGAYKVMIIWLPEKMHITASNALLKIIEEPPKNTLFFLVTNEEQQLIGTIRSRTQLIRVPNYSQEELSQILMRDGGASEDLAIQISQTTNTVPEAMALLKQGDADGEETFRQWMRLCYAWDFTSISAMTDSFAKFSRLRQQGMLQYGMSIMRAALLFHYQAAELQGMTTEGRQFVEKFSKVMSAEQVEWINKLISEAGYHLERNASPKITFFNLSLQIASILRG</sequence>
<dbReference type="PANTHER" id="PTHR11669:SF8">
    <property type="entry name" value="DNA POLYMERASE III SUBUNIT DELTA"/>
    <property type="match status" value="1"/>
</dbReference>
<keyword evidence="2" id="KW-1185">Reference proteome</keyword>
<dbReference type="InterPro" id="IPR027417">
    <property type="entry name" value="P-loop_NTPase"/>
</dbReference>
<protein>
    <submittedName>
        <fullName evidence="1">DNA polymerase III subunit delta</fullName>
    </submittedName>
</protein>
<dbReference type="Proteomes" id="UP001354989">
    <property type="component" value="Chromosome"/>
</dbReference>
<evidence type="ECO:0000313" key="2">
    <source>
        <dbReference type="Proteomes" id="UP001354989"/>
    </source>
</evidence>
<dbReference type="InterPro" id="IPR050238">
    <property type="entry name" value="DNA_Rep/Repair_Clamp_Loader"/>
</dbReference>
<dbReference type="Gene3D" id="3.40.50.300">
    <property type="entry name" value="P-loop containing nucleotide triphosphate hydrolases"/>
    <property type="match status" value="1"/>
</dbReference>
<organism evidence="1 2">
    <name type="scientific">Persicobacter psychrovividus</name>
    <dbReference type="NCBI Taxonomy" id="387638"/>
    <lineage>
        <taxon>Bacteria</taxon>
        <taxon>Pseudomonadati</taxon>
        <taxon>Bacteroidota</taxon>
        <taxon>Cytophagia</taxon>
        <taxon>Cytophagales</taxon>
        <taxon>Persicobacteraceae</taxon>
        <taxon>Persicobacter</taxon>
    </lineage>
</organism>
<dbReference type="PANTHER" id="PTHR11669">
    <property type="entry name" value="REPLICATION FACTOR C / DNA POLYMERASE III GAMMA-TAU SUBUNIT"/>
    <property type="match status" value="1"/>
</dbReference>